<evidence type="ECO:0000256" key="1">
    <source>
        <dbReference type="SAM" id="Phobius"/>
    </source>
</evidence>
<evidence type="ECO:0000313" key="4">
    <source>
        <dbReference type="Proteomes" id="UP000320179"/>
    </source>
</evidence>
<evidence type="ECO:0000313" key="3">
    <source>
        <dbReference type="EMBL" id="QDE66242.1"/>
    </source>
</evidence>
<keyword evidence="1" id="KW-1133">Transmembrane helix</keyword>
<name>A0AAE6FW15_MYXXA</name>
<gene>
    <name evidence="3" type="ORF">BHS09_04095</name>
</gene>
<organism evidence="3 4">
    <name type="scientific">Myxococcus xanthus</name>
    <dbReference type="NCBI Taxonomy" id="34"/>
    <lineage>
        <taxon>Bacteria</taxon>
        <taxon>Pseudomonadati</taxon>
        <taxon>Myxococcota</taxon>
        <taxon>Myxococcia</taxon>
        <taxon>Myxococcales</taxon>
        <taxon>Cystobacterineae</taxon>
        <taxon>Myxococcaceae</taxon>
        <taxon>Myxococcus</taxon>
    </lineage>
</organism>
<protein>
    <submittedName>
        <fullName evidence="3">Pilus assembly protein</fullName>
    </submittedName>
</protein>
<feature type="transmembrane region" description="Helical" evidence="1">
    <location>
        <begin position="20"/>
        <end position="39"/>
    </location>
</feature>
<feature type="domain" description="TadE-like" evidence="2">
    <location>
        <begin position="13"/>
        <end position="55"/>
    </location>
</feature>
<dbReference type="Pfam" id="PF07811">
    <property type="entry name" value="TadE"/>
    <property type="match status" value="1"/>
</dbReference>
<reference evidence="3 4" key="1">
    <citation type="journal article" date="2019" name="Science">
        <title>Social genes are selection hotspots in kin groups of a soil microbe.</title>
        <authorList>
            <person name="Wielgoss S."/>
            <person name="Wolfensberger R."/>
            <person name="Sun L."/>
            <person name="Fiegna F."/>
            <person name="Velicer G.J."/>
        </authorList>
    </citation>
    <scope>NUCLEOTIDE SEQUENCE [LARGE SCALE GENOMIC DNA]</scope>
    <source>
        <strain evidence="3 4">MC3.5.9c15</strain>
    </source>
</reference>
<proteinExistence type="predicted"/>
<dbReference type="InterPro" id="IPR012495">
    <property type="entry name" value="TadE-like_dom"/>
</dbReference>
<keyword evidence="1" id="KW-0812">Transmembrane</keyword>
<accession>A0AAE6FW15</accession>
<keyword evidence="1" id="KW-0472">Membrane</keyword>
<dbReference type="EMBL" id="CP017174">
    <property type="protein sequence ID" value="QDE66242.1"/>
    <property type="molecule type" value="Genomic_DNA"/>
</dbReference>
<dbReference type="AlphaFoldDB" id="A0AAE6FW15"/>
<sequence length="280" mass="31742">MDPMSVRRRHQAGQAAVETALVVPMMVFIVLGTIQLGMVHHARLMTEYGAYRAARAGIVNHGDCNIMRKAALTALLPTLGPLSQDVKGRVDTLDFAQGVHTAYTRRLFTGYLDNTFIQVFERYQSGALPLFRLEVVNPRRSDLDGLFATYGSHMNANEVDYDDIRDARIMEANLLSIRLTYFYEMRIPFANWQLHSFYMGREYLGELRGIQFENQRVGGQSATEYLERRGAARSDIHRSLSTLAGEGTYVMPLTATWSMRMQSNYFDNRNYGPRGCAVDS</sequence>
<evidence type="ECO:0000259" key="2">
    <source>
        <dbReference type="Pfam" id="PF07811"/>
    </source>
</evidence>
<dbReference type="Proteomes" id="UP000320179">
    <property type="component" value="Chromosome"/>
</dbReference>